<name>A0A919PRG3_9ACTN</name>
<reference evidence="1" key="1">
    <citation type="submission" date="2021-01" db="EMBL/GenBank/DDBJ databases">
        <title>Whole genome shotgun sequence of Dactylosporangium siamense NBRC 106093.</title>
        <authorList>
            <person name="Komaki H."/>
            <person name="Tamura T."/>
        </authorList>
    </citation>
    <scope>NUCLEOTIDE SEQUENCE</scope>
    <source>
        <strain evidence="1">NBRC 106093</strain>
    </source>
</reference>
<organism evidence="1 2">
    <name type="scientific">Dactylosporangium siamense</name>
    <dbReference type="NCBI Taxonomy" id="685454"/>
    <lineage>
        <taxon>Bacteria</taxon>
        <taxon>Bacillati</taxon>
        <taxon>Actinomycetota</taxon>
        <taxon>Actinomycetes</taxon>
        <taxon>Micromonosporales</taxon>
        <taxon>Micromonosporaceae</taxon>
        <taxon>Dactylosporangium</taxon>
    </lineage>
</organism>
<evidence type="ECO:0000313" key="1">
    <source>
        <dbReference type="EMBL" id="GIG48877.1"/>
    </source>
</evidence>
<comment type="caution">
    <text evidence="1">The sequence shown here is derived from an EMBL/GenBank/DDBJ whole genome shotgun (WGS) entry which is preliminary data.</text>
</comment>
<proteinExistence type="predicted"/>
<keyword evidence="2" id="KW-1185">Reference proteome</keyword>
<accession>A0A919PRG3</accession>
<sequence>MVETVHVTARLSGLPELSEVRKVWFSDWYDGPVTGVAVHDEREFWFVMVANEDPGGTWDFEPRVYVVHRLSSEQLAQAWSMHRGFASAGLPGCLHSPPCEVVGATAEELDMLRDRWPPEVEDDFTDAPAVGWFRDT</sequence>
<protein>
    <submittedName>
        <fullName evidence="1">Uncharacterized protein</fullName>
    </submittedName>
</protein>
<dbReference type="Proteomes" id="UP000660611">
    <property type="component" value="Unassembled WGS sequence"/>
</dbReference>
<evidence type="ECO:0000313" key="2">
    <source>
        <dbReference type="Proteomes" id="UP000660611"/>
    </source>
</evidence>
<dbReference type="EMBL" id="BONQ01000110">
    <property type="protein sequence ID" value="GIG48877.1"/>
    <property type="molecule type" value="Genomic_DNA"/>
</dbReference>
<gene>
    <name evidence="1" type="ORF">Dsi01nite_069180</name>
</gene>
<dbReference type="AlphaFoldDB" id="A0A919PRG3"/>